<accession>A0ABQ8ZE09</accession>
<dbReference type="InterPro" id="IPR004843">
    <property type="entry name" value="Calcineurin-like_PHP"/>
</dbReference>
<dbReference type="InterPro" id="IPR029052">
    <property type="entry name" value="Metallo-depent_PP-like"/>
</dbReference>
<dbReference type="InterPro" id="IPR043360">
    <property type="entry name" value="PP2B"/>
</dbReference>
<dbReference type="EMBL" id="JAOAOG010000012">
    <property type="protein sequence ID" value="KAJ6255123.1"/>
    <property type="molecule type" value="Genomic_DNA"/>
</dbReference>
<keyword evidence="4" id="KW-1185">Reference proteome</keyword>
<dbReference type="InterPro" id="IPR006186">
    <property type="entry name" value="Ser/Thr-sp_prot-phosphatase"/>
</dbReference>
<feature type="compositionally biased region" description="Low complexity" evidence="1">
    <location>
        <begin position="27"/>
        <end position="45"/>
    </location>
</feature>
<comment type="caution">
    <text evidence="3">The sequence shown here is derived from an EMBL/GenBank/DDBJ whole genome shotgun (WGS) entry which is preliminary data.</text>
</comment>
<feature type="region of interest" description="Disordered" evidence="1">
    <location>
        <begin position="1"/>
        <end position="55"/>
    </location>
</feature>
<evidence type="ECO:0000313" key="4">
    <source>
        <dbReference type="Proteomes" id="UP001150062"/>
    </source>
</evidence>
<dbReference type="Gene3D" id="3.60.21.10">
    <property type="match status" value="1"/>
</dbReference>
<dbReference type="Pfam" id="PF00149">
    <property type="entry name" value="Metallophos"/>
    <property type="match status" value="1"/>
</dbReference>
<dbReference type="Proteomes" id="UP001150062">
    <property type="component" value="Unassembled WGS sequence"/>
</dbReference>
<feature type="domain" description="Serine/threonine specific protein phosphatases" evidence="2">
    <location>
        <begin position="100"/>
        <end position="369"/>
    </location>
</feature>
<evidence type="ECO:0000313" key="3">
    <source>
        <dbReference type="EMBL" id="KAJ6255123.1"/>
    </source>
</evidence>
<dbReference type="SUPFAM" id="SSF56300">
    <property type="entry name" value="Metallo-dependent phosphatases"/>
    <property type="match status" value="1"/>
</dbReference>
<organism evidence="3 4">
    <name type="scientific">Anaeramoeba flamelloides</name>
    <dbReference type="NCBI Taxonomy" id="1746091"/>
    <lineage>
        <taxon>Eukaryota</taxon>
        <taxon>Metamonada</taxon>
        <taxon>Anaeramoebidae</taxon>
        <taxon>Anaeramoeba</taxon>
    </lineage>
</organism>
<protein>
    <submittedName>
        <fullName evidence="3">Serine/threonine-protein phosphatase 2b catalytic subunit 1-related</fullName>
    </submittedName>
</protein>
<dbReference type="PRINTS" id="PR00114">
    <property type="entry name" value="STPHPHTASE"/>
</dbReference>
<feature type="compositionally biased region" description="Polar residues" evidence="1">
    <location>
        <begin position="1"/>
        <end position="26"/>
    </location>
</feature>
<reference evidence="3" key="1">
    <citation type="submission" date="2022-08" db="EMBL/GenBank/DDBJ databases">
        <title>Novel sulfate-reducing endosymbionts in the free-living metamonad Anaeramoeba.</title>
        <authorList>
            <person name="Jerlstrom-Hultqvist J."/>
            <person name="Cepicka I."/>
            <person name="Gallot-Lavallee L."/>
            <person name="Salas-Leiva D."/>
            <person name="Curtis B.A."/>
            <person name="Zahonova K."/>
            <person name="Pipaliya S."/>
            <person name="Dacks J."/>
            <person name="Roger A.J."/>
        </authorList>
    </citation>
    <scope>NUCLEOTIDE SEQUENCE</scope>
    <source>
        <strain evidence="3">Schooner1</strain>
    </source>
</reference>
<dbReference type="PANTHER" id="PTHR45673">
    <property type="entry name" value="SERINE/THREONINE-PROTEIN PHOSPHATASE 2B CATALYTIC SUBUNIT 1-RELATED"/>
    <property type="match status" value="1"/>
</dbReference>
<dbReference type="SMART" id="SM00156">
    <property type="entry name" value="PP2Ac"/>
    <property type="match status" value="1"/>
</dbReference>
<evidence type="ECO:0000259" key="2">
    <source>
        <dbReference type="SMART" id="SM00156"/>
    </source>
</evidence>
<evidence type="ECO:0000256" key="1">
    <source>
        <dbReference type="SAM" id="MobiDB-lite"/>
    </source>
</evidence>
<proteinExistence type="predicted"/>
<gene>
    <name evidence="3" type="ORF">M0813_11663</name>
</gene>
<sequence length="642" mass="74777">MSTSDTTISEPESEPKSLTETTESNHSLSGSDTYASASSSGSEQSDGYKRGKVNCGDDRQYKKAKELIRERLPSETVFPNEGKIPNYEALFKHFKREGKLFKKDILKICKLARRKLKKEPNLLRISSPVLIIGDLHGQFFDLVSIIEAVPICKKKENHFLFLGDYVDRGNYGFEIVMNHECKELSKSFNFRQEVLAKYDKTVYKEIMKTFECLPLAAIVDKQFFCVHAGISPHLSNVEMINGIDRFREPPRKGLFTDLLWSDPFTDYNSSEGNGERFVYNSDRRCSFQYSYDAVVDFLIENDLMCVIRAHEAQQEGYQMYKKWEETSFPSLITVFSAPNYSQMKNKGVIFQYKDQSVTLKEFKRAREPYWLPDFSDVFEWSIPFMADKILDTWTTITDLTEYDIEPQKKDDQIEVYSQNENGRKQQLGKHKKATNNSNLREFLNQERSYKIKNKMRVLMKLISDFSTAKNKENLTKKKERGYKQNGKKNIKILPITSKKILKSHSFNVSTSIDPKISTLERMKLLRPNIPNFYRSISHESKNFQRKLLKGYTKIWFETNKSNSNFQSKASISEENKQELNENEIKLLIRINSQQSYSKQSLRRNRTDSMHTSIGLIKLKKLKLRNKSTSKKNLTRSNSTIQN</sequence>
<name>A0ABQ8ZE09_9EUKA</name>